<gene>
    <name evidence="7" type="primary">recO</name>
    <name evidence="9" type="ordered locus">Acear_0680</name>
</gene>
<evidence type="ECO:0000256" key="1">
    <source>
        <dbReference type="ARBA" id="ARBA00007452"/>
    </source>
</evidence>
<evidence type="ECO:0000256" key="5">
    <source>
        <dbReference type="ARBA" id="ARBA00023204"/>
    </source>
</evidence>
<evidence type="ECO:0000313" key="10">
    <source>
        <dbReference type="Proteomes" id="UP000001661"/>
    </source>
</evidence>
<dbReference type="EMBL" id="CP002105">
    <property type="protein sequence ID" value="ADL12220.1"/>
    <property type="molecule type" value="Genomic_DNA"/>
</dbReference>
<dbReference type="HAMAP" id="MF_00201">
    <property type="entry name" value="RecO"/>
    <property type="match status" value="1"/>
</dbReference>
<evidence type="ECO:0000256" key="6">
    <source>
        <dbReference type="ARBA" id="ARBA00033409"/>
    </source>
</evidence>
<dbReference type="NCBIfam" id="TIGR00613">
    <property type="entry name" value="reco"/>
    <property type="match status" value="1"/>
</dbReference>
<dbReference type="Gene3D" id="2.40.50.140">
    <property type="entry name" value="Nucleic acid-binding proteins"/>
    <property type="match status" value="1"/>
</dbReference>
<accession>D9QVG1</accession>
<sequence length="251" mass="28676">MSLYKTEAIVLKYYELKEADKIIVLYTRQHGKVQAVANGARKTKSRLAGSVELFTYSDFLLYQGKSLSTISQTEIINSFASLRDDLFKMAYASYVVEVVNEFTVDEEKNEPLFALLLATLYMLDRGEELELATRFFELRLLNLLGYRPQLDACVDCDLDLAKIDKVKFSSKLGGVVCADCALEDQYAMRINKGTVATMERLLEIDYKKLDRLKVPESTRQQLAKILPNYLQSIIEKKLKSLDFLKTLTMTN</sequence>
<feature type="domain" description="DNA replication/recombination mediator RecO N-terminal" evidence="8">
    <location>
        <begin position="1"/>
        <end position="79"/>
    </location>
</feature>
<dbReference type="GO" id="GO:0006310">
    <property type="term" value="P:DNA recombination"/>
    <property type="evidence" value="ECO:0007669"/>
    <property type="project" value="UniProtKB-UniRule"/>
</dbReference>
<keyword evidence="5 7" id="KW-0234">DNA repair</keyword>
<dbReference type="SUPFAM" id="SSF57863">
    <property type="entry name" value="ArfGap/RecO-like zinc finger"/>
    <property type="match status" value="1"/>
</dbReference>
<protein>
    <recommendedName>
        <fullName evidence="2 7">DNA repair protein RecO</fullName>
    </recommendedName>
    <alternativeName>
        <fullName evidence="6 7">Recombination protein O</fullName>
    </alternativeName>
</protein>
<organism evidence="9 10">
    <name type="scientific">Acetohalobium arabaticum (strain ATCC 49924 / DSM 5501 / Z-7288)</name>
    <dbReference type="NCBI Taxonomy" id="574087"/>
    <lineage>
        <taxon>Bacteria</taxon>
        <taxon>Bacillati</taxon>
        <taxon>Bacillota</taxon>
        <taxon>Clostridia</taxon>
        <taxon>Halanaerobiales</taxon>
        <taxon>Halobacteroidaceae</taxon>
        <taxon>Acetohalobium</taxon>
    </lineage>
</organism>
<evidence type="ECO:0000256" key="7">
    <source>
        <dbReference type="HAMAP-Rule" id="MF_00201"/>
    </source>
</evidence>
<dbReference type="InterPro" id="IPR012340">
    <property type="entry name" value="NA-bd_OB-fold"/>
</dbReference>
<dbReference type="GO" id="GO:0043590">
    <property type="term" value="C:bacterial nucleoid"/>
    <property type="evidence" value="ECO:0007669"/>
    <property type="project" value="TreeGrafter"/>
</dbReference>
<dbReference type="Pfam" id="PF02565">
    <property type="entry name" value="RecO_C"/>
    <property type="match status" value="1"/>
</dbReference>
<dbReference type="Pfam" id="PF11967">
    <property type="entry name" value="RecO_N"/>
    <property type="match status" value="1"/>
</dbReference>
<dbReference type="OrthoDB" id="9797083at2"/>
<name>D9QVG1_ACEAZ</name>
<reference evidence="9 10" key="1">
    <citation type="journal article" date="2010" name="Stand. Genomic Sci.">
        <title>Complete genome sequence of Acetohalobium arabaticum type strain (Z-7288).</title>
        <authorList>
            <person name="Sikorski J."/>
            <person name="Lapidus A."/>
            <person name="Chertkov O."/>
            <person name="Lucas S."/>
            <person name="Copeland A."/>
            <person name="Glavina Del Rio T."/>
            <person name="Nolan M."/>
            <person name="Tice H."/>
            <person name="Cheng J.F."/>
            <person name="Han C."/>
            <person name="Brambilla E."/>
            <person name="Pitluck S."/>
            <person name="Liolios K."/>
            <person name="Ivanova N."/>
            <person name="Mavromatis K."/>
            <person name="Mikhailova N."/>
            <person name="Pati A."/>
            <person name="Bruce D."/>
            <person name="Detter C."/>
            <person name="Tapia R."/>
            <person name="Goodwin L."/>
            <person name="Chen A."/>
            <person name="Palaniappan K."/>
            <person name="Land M."/>
            <person name="Hauser L."/>
            <person name="Chang Y.J."/>
            <person name="Jeffries C.D."/>
            <person name="Rohde M."/>
            <person name="Goker M."/>
            <person name="Spring S."/>
            <person name="Woyke T."/>
            <person name="Bristow J."/>
            <person name="Eisen J.A."/>
            <person name="Markowitz V."/>
            <person name="Hugenholtz P."/>
            <person name="Kyrpides N.C."/>
            <person name="Klenk H.P."/>
        </authorList>
    </citation>
    <scope>NUCLEOTIDE SEQUENCE [LARGE SCALE GENOMIC DNA]</scope>
    <source>
        <strain evidence="10">ATCC 49924 / DSM 5501 / Z-7288</strain>
    </source>
</reference>
<dbReference type="HOGENOM" id="CLU_066632_1_1_9"/>
<comment type="similarity">
    <text evidence="1 7">Belongs to the RecO family.</text>
</comment>
<dbReference type="GO" id="GO:0006302">
    <property type="term" value="P:double-strand break repair"/>
    <property type="evidence" value="ECO:0007669"/>
    <property type="project" value="TreeGrafter"/>
</dbReference>
<proteinExistence type="inferred from homology"/>
<dbReference type="STRING" id="574087.Acear_0680"/>
<evidence type="ECO:0000256" key="4">
    <source>
        <dbReference type="ARBA" id="ARBA00023172"/>
    </source>
</evidence>
<dbReference type="eggNOG" id="COG1381">
    <property type="taxonomic scope" value="Bacteria"/>
</dbReference>
<dbReference type="Gene3D" id="1.20.1440.120">
    <property type="entry name" value="Recombination protein O, C-terminal domain"/>
    <property type="match status" value="1"/>
</dbReference>
<evidence type="ECO:0000256" key="2">
    <source>
        <dbReference type="ARBA" id="ARBA00021310"/>
    </source>
</evidence>
<keyword evidence="4 7" id="KW-0233">DNA recombination</keyword>
<dbReference type="SUPFAM" id="SSF50249">
    <property type="entry name" value="Nucleic acid-binding proteins"/>
    <property type="match status" value="1"/>
</dbReference>
<dbReference type="InterPro" id="IPR022572">
    <property type="entry name" value="DNA_rep/recomb_RecO_N"/>
</dbReference>
<keyword evidence="10" id="KW-1185">Reference proteome</keyword>
<comment type="function">
    <text evidence="7">Involved in DNA repair and RecF pathway recombination.</text>
</comment>
<evidence type="ECO:0000256" key="3">
    <source>
        <dbReference type="ARBA" id="ARBA00022763"/>
    </source>
</evidence>
<evidence type="ECO:0000313" key="9">
    <source>
        <dbReference type="EMBL" id="ADL12220.1"/>
    </source>
</evidence>
<dbReference type="AlphaFoldDB" id="D9QVG1"/>
<dbReference type="InterPro" id="IPR037278">
    <property type="entry name" value="ARFGAP/RecO"/>
</dbReference>
<dbReference type="PANTHER" id="PTHR33991">
    <property type="entry name" value="DNA REPAIR PROTEIN RECO"/>
    <property type="match status" value="1"/>
</dbReference>
<dbReference type="InterPro" id="IPR003717">
    <property type="entry name" value="RecO"/>
</dbReference>
<dbReference type="Proteomes" id="UP000001661">
    <property type="component" value="Chromosome"/>
</dbReference>
<dbReference type="RefSeq" id="WP_013277666.1">
    <property type="nucleotide sequence ID" value="NC_014378.1"/>
</dbReference>
<dbReference type="PANTHER" id="PTHR33991:SF1">
    <property type="entry name" value="DNA REPAIR PROTEIN RECO"/>
    <property type="match status" value="1"/>
</dbReference>
<dbReference type="InterPro" id="IPR042242">
    <property type="entry name" value="RecO_C"/>
</dbReference>
<dbReference type="KEGG" id="aar:Acear_0680"/>
<evidence type="ECO:0000259" key="8">
    <source>
        <dbReference type="Pfam" id="PF11967"/>
    </source>
</evidence>
<keyword evidence="3 7" id="KW-0227">DNA damage</keyword>